<sequence length="299" mass="34022">MALFTVTLINTLTVILTLREERSGGENMFLLLSAPDIQRNVDNAVGLEELESANNLWSYLTLLAGISGKEGTIFAEKGEDSINLEYDEYAEESFSDLDDHEILKRFFIHDIIANSSQEKFVTYSVPPAKRNSKEKDNTVKDKKKKKQRSRRKNWRESEGTICPDPATLTPIITKGNIPRRGKRYPDHLDPIMRYRLLARSGDCPQSGVDQRLFYCPSPSRDGFWKCIEDFQLCDGNIHCPNGEDEMPVPCLFYQVIQTQFAAIKQSISGHQKSRASENQIPRGRSNVRTKLTRPSNFLG</sequence>
<keyword evidence="1" id="KW-1015">Disulfide bond</keyword>
<feature type="compositionally biased region" description="Basic residues" evidence="3">
    <location>
        <begin position="141"/>
        <end position="153"/>
    </location>
</feature>
<dbReference type="PANTHER" id="PTHR21105:SF0">
    <property type="entry name" value="GH16255P"/>
    <property type="match status" value="1"/>
</dbReference>
<dbReference type="PROSITE" id="PS50068">
    <property type="entry name" value="LDLRA_2"/>
    <property type="match status" value="1"/>
</dbReference>
<comment type="caution">
    <text evidence="2">Lacks conserved residue(s) required for the propagation of feature annotation.</text>
</comment>
<dbReference type="InterPro" id="IPR002172">
    <property type="entry name" value="LDrepeatLR_classA_rpt"/>
</dbReference>
<dbReference type="AlphaFoldDB" id="A0AA88L467"/>
<dbReference type="EMBL" id="JAVRJZ010000012">
    <property type="protein sequence ID" value="KAK2716037.1"/>
    <property type="molecule type" value="Genomic_DNA"/>
</dbReference>
<feature type="signal peptide" evidence="4">
    <location>
        <begin position="1"/>
        <end position="17"/>
    </location>
</feature>
<accession>A0AA88L467</accession>
<evidence type="ECO:0000256" key="3">
    <source>
        <dbReference type="SAM" id="MobiDB-lite"/>
    </source>
</evidence>
<evidence type="ECO:0000256" key="1">
    <source>
        <dbReference type="ARBA" id="ARBA00023157"/>
    </source>
</evidence>
<feature type="compositionally biased region" description="Basic and acidic residues" evidence="3">
    <location>
        <begin position="131"/>
        <end position="140"/>
    </location>
</feature>
<dbReference type="InterPro" id="IPR036055">
    <property type="entry name" value="LDL_receptor-like_sf"/>
</dbReference>
<dbReference type="Proteomes" id="UP001187531">
    <property type="component" value="Unassembled WGS sequence"/>
</dbReference>
<protein>
    <submittedName>
        <fullName evidence="5">Uncharacterized protein</fullName>
    </submittedName>
</protein>
<dbReference type="CDD" id="cd00112">
    <property type="entry name" value="LDLa"/>
    <property type="match status" value="1"/>
</dbReference>
<evidence type="ECO:0000256" key="4">
    <source>
        <dbReference type="SAM" id="SignalP"/>
    </source>
</evidence>
<organism evidence="5 6">
    <name type="scientific">Artemia franciscana</name>
    <name type="common">Brine shrimp</name>
    <name type="synonym">Artemia sanfranciscana</name>
    <dbReference type="NCBI Taxonomy" id="6661"/>
    <lineage>
        <taxon>Eukaryota</taxon>
        <taxon>Metazoa</taxon>
        <taxon>Ecdysozoa</taxon>
        <taxon>Arthropoda</taxon>
        <taxon>Crustacea</taxon>
        <taxon>Branchiopoda</taxon>
        <taxon>Anostraca</taxon>
        <taxon>Artemiidae</taxon>
        <taxon>Artemia</taxon>
    </lineage>
</organism>
<dbReference type="SUPFAM" id="SSF57424">
    <property type="entry name" value="LDL receptor-like module"/>
    <property type="match status" value="1"/>
</dbReference>
<keyword evidence="4" id="KW-0732">Signal</keyword>
<feature type="region of interest" description="Disordered" evidence="3">
    <location>
        <begin position="123"/>
        <end position="162"/>
    </location>
</feature>
<proteinExistence type="predicted"/>
<dbReference type="PANTHER" id="PTHR21105">
    <property type="entry name" value="GH16255P"/>
    <property type="match status" value="1"/>
</dbReference>
<dbReference type="PROSITE" id="PS01209">
    <property type="entry name" value="LDLRA_1"/>
    <property type="match status" value="1"/>
</dbReference>
<dbReference type="GO" id="GO:0030297">
    <property type="term" value="F:transmembrane receptor protein tyrosine kinase activator activity"/>
    <property type="evidence" value="ECO:0007669"/>
    <property type="project" value="TreeGrafter"/>
</dbReference>
<gene>
    <name evidence="5" type="ORF">QYM36_010569</name>
</gene>
<name>A0AA88L467_ARTSF</name>
<dbReference type="GO" id="GO:0043195">
    <property type="term" value="C:terminal bouton"/>
    <property type="evidence" value="ECO:0007669"/>
    <property type="project" value="TreeGrafter"/>
</dbReference>
<feature type="chain" id="PRO_5041701623" evidence="4">
    <location>
        <begin position="18"/>
        <end position="299"/>
    </location>
</feature>
<comment type="caution">
    <text evidence="5">The sequence shown here is derived from an EMBL/GenBank/DDBJ whole genome shotgun (WGS) entry which is preliminary data.</text>
</comment>
<feature type="region of interest" description="Disordered" evidence="3">
    <location>
        <begin position="267"/>
        <end position="299"/>
    </location>
</feature>
<dbReference type="InterPro" id="IPR023415">
    <property type="entry name" value="LDLR_class-A_CS"/>
</dbReference>
<dbReference type="Gene3D" id="2.40.128.620">
    <property type="match status" value="1"/>
</dbReference>
<evidence type="ECO:0000313" key="6">
    <source>
        <dbReference type="Proteomes" id="UP001187531"/>
    </source>
</evidence>
<dbReference type="GO" id="GO:0043410">
    <property type="term" value="P:positive regulation of MAPK cascade"/>
    <property type="evidence" value="ECO:0007669"/>
    <property type="project" value="TreeGrafter"/>
</dbReference>
<reference evidence="5" key="1">
    <citation type="submission" date="2023-07" db="EMBL/GenBank/DDBJ databases">
        <title>Chromosome-level genome assembly of Artemia franciscana.</title>
        <authorList>
            <person name="Jo E."/>
        </authorList>
    </citation>
    <scope>NUCLEOTIDE SEQUENCE</scope>
    <source>
        <tissue evidence="5">Whole body</tissue>
    </source>
</reference>
<evidence type="ECO:0000313" key="5">
    <source>
        <dbReference type="EMBL" id="KAK2716037.1"/>
    </source>
</evidence>
<evidence type="ECO:0000256" key="2">
    <source>
        <dbReference type="PROSITE-ProRule" id="PRU00124"/>
    </source>
</evidence>
<keyword evidence="6" id="KW-1185">Reference proteome</keyword>